<gene>
    <name evidence="2" type="ORF">D8771_09190</name>
</gene>
<protein>
    <submittedName>
        <fullName evidence="2">FAD-binding oxidoreductase</fullName>
    </submittedName>
</protein>
<dbReference type="PANTHER" id="PTHR13847">
    <property type="entry name" value="SARCOSINE DEHYDROGENASE-RELATED"/>
    <property type="match status" value="1"/>
</dbReference>
<dbReference type="SUPFAM" id="SSF51905">
    <property type="entry name" value="FAD/NAD(P)-binding domain"/>
    <property type="match status" value="1"/>
</dbReference>
<dbReference type="InterPro" id="IPR006076">
    <property type="entry name" value="FAD-dep_OxRdtase"/>
</dbReference>
<dbReference type="GeneID" id="75179458"/>
<dbReference type="GO" id="GO:0005737">
    <property type="term" value="C:cytoplasm"/>
    <property type="evidence" value="ECO:0007669"/>
    <property type="project" value="TreeGrafter"/>
</dbReference>
<dbReference type="EMBL" id="RCIY01000040">
    <property type="protein sequence ID" value="TGG86500.1"/>
    <property type="molecule type" value="Genomic_DNA"/>
</dbReference>
<dbReference type="PANTHER" id="PTHR13847:SF289">
    <property type="entry name" value="GLYCINE OXIDASE"/>
    <property type="match status" value="1"/>
</dbReference>
<organism evidence="2 3">
    <name type="scientific">Streptomyces albus</name>
    <dbReference type="NCBI Taxonomy" id="1888"/>
    <lineage>
        <taxon>Bacteria</taxon>
        <taxon>Bacillati</taxon>
        <taxon>Actinomycetota</taxon>
        <taxon>Actinomycetes</taxon>
        <taxon>Kitasatosporales</taxon>
        <taxon>Streptomycetaceae</taxon>
        <taxon>Streptomyces</taxon>
    </lineage>
</organism>
<sequence length="433" mass="45415">MNRPARIAVVGGGVLGAALAHRLVRHAASPGTAESPAPGVSAPAVTLLDRAEPGHGTSRWSLAWLNSNGVPDRGYHDLRTASLDAWARLAEEAGGAEWYRPVGNMRWADPTPADPDDPAEGGKLTERVQRLRRWGYAAELVPAERIPALEPALRLPPEVREVAWYPEEGYVRTERCVAALLAGLRKAGGDLRTGSAGHVIALERADIPGAPGEGPGSRPGGWLLRTADGSTLRADAVVCCAGRWTPQVTGLAGTPVPLVEPTAPGSPAPGLVVRAGPVATPLTRIVHTPHVHLRPHGEDGGATVHLEAGDVHVGLHTPAEELDRWAETLLTRARALVPGLAGARVLERQVCVRPLPPDGRPVVGRVPGTGDGARQGAESADEDGSRTDGPYVVVTHSGVTLAAGLAEMVAAELLTGRPEPALEPYRPTRLRRD</sequence>
<dbReference type="Proteomes" id="UP000298111">
    <property type="component" value="Unassembled WGS sequence"/>
</dbReference>
<dbReference type="Gene3D" id="3.30.9.10">
    <property type="entry name" value="D-Amino Acid Oxidase, subunit A, domain 2"/>
    <property type="match status" value="1"/>
</dbReference>
<evidence type="ECO:0000313" key="2">
    <source>
        <dbReference type="EMBL" id="TGG86500.1"/>
    </source>
</evidence>
<keyword evidence="1" id="KW-0560">Oxidoreductase</keyword>
<evidence type="ECO:0000256" key="1">
    <source>
        <dbReference type="ARBA" id="ARBA00023002"/>
    </source>
</evidence>
<dbReference type="RefSeq" id="WP_135566829.1">
    <property type="nucleotide sequence ID" value="NZ_CP048875.1"/>
</dbReference>
<accession>A0A6C1CBV7</accession>
<dbReference type="GO" id="GO:0016491">
    <property type="term" value="F:oxidoreductase activity"/>
    <property type="evidence" value="ECO:0007669"/>
    <property type="project" value="UniProtKB-KW"/>
</dbReference>
<reference evidence="2 3" key="1">
    <citation type="submission" date="2018-10" db="EMBL/GenBank/DDBJ databases">
        <title>Isolation of pseudouridimycin from Streptomyces albus DSM 40763.</title>
        <authorList>
            <person name="Rosenqvist P."/>
            <person name="Metsae-Ketelae M."/>
            <person name="Virta P."/>
        </authorList>
    </citation>
    <scope>NUCLEOTIDE SEQUENCE [LARGE SCALE GENOMIC DNA]</scope>
    <source>
        <strain evidence="2 3">DSM 40763</strain>
    </source>
</reference>
<name>A0A6C1CBV7_9ACTN</name>
<dbReference type="InterPro" id="IPR036188">
    <property type="entry name" value="FAD/NAD-bd_sf"/>
</dbReference>
<proteinExistence type="predicted"/>
<dbReference type="Gene3D" id="3.50.50.60">
    <property type="entry name" value="FAD/NAD(P)-binding domain"/>
    <property type="match status" value="1"/>
</dbReference>
<evidence type="ECO:0000313" key="3">
    <source>
        <dbReference type="Proteomes" id="UP000298111"/>
    </source>
</evidence>
<dbReference type="AlphaFoldDB" id="A0A6C1CBV7"/>
<comment type="caution">
    <text evidence="2">The sequence shown here is derived from an EMBL/GenBank/DDBJ whole genome shotgun (WGS) entry which is preliminary data.</text>
</comment>
<dbReference type="Pfam" id="PF01266">
    <property type="entry name" value="DAO"/>
    <property type="match status" value="1"/>
</dbReference>